<dbReference type="InterPro" id="IPR006671">
    <property type="entry name" value="Cyclin_N"/>
</dbReference>
<feature type="domain" description="Cyclin C-terminal" evidence="5">
    <location>
        <begin position="190"/>
        <end position="359"/>
    </location>
</feature>
<dbReference type="CDD" id="cd20528">
    <property type="entry name" value="CYCLIN_CCNJ-like_rpt1"/>
    <property type="match status" value="1"/>
</dbReference>
<dbReference type="SMART" id="SM00385">
    <property type="entry name" value="CYCLIN"/>
    <property type="match status" value="2"/>
</dbReference>
<evidence type="ECO:0000256" key="1">
    <source>
        <dbReference type="ARBA" id="ARBA00023127"/>
    </source>
</evidence>
<organism evidence="6 7">
    <name type="scientific">Drosophila kikkawai</name>
    <name type="common">Fruit fly</name>
    <dbReference type="NCBI Taxonomy" id="30033"/>
    <lineage>
        <taxon>Eukaryota</taxon>
        <taxon>Metazoa</taxon>
        <taxon>Ecdysozoa</taxon>
        <taxon>Arthropoda</taxon>
        <taxon>Hexapoda</taxon>
        <taxon>Insecta</taxon>
        <taxon>Pterygota</taxon>
        <taxon>Neoptera</taxon>
        <taxon>Endopterygota</taxon>
        <taxon>Diptera</taxon>
        <taxon>Brachycera</taxon>
        <taxon>Muscomorpha</taxon>
        <taxon>Ephydroidea</taxon>
        <taxon>Drosophilidae</taxon>
        <taxon>Drosophila</taxon>
        <taxon>Sophophora</taxon>
    </lineage>
</organism>
<dbReference type="Gene3D" id="1.10.472.10">
    <property type="entry name" value="Cyclin-like"/>
    <property type="match status" value="2"/>
</dbReference>
<dbReference type="InterPro" id="IPR013763">
    <property type="entry name" value="Cyclin-like_dom"/>
</dbReference>
<dbReference type="CDD" id="cd20529">
    <property type="entry name" value="CYCLIN_CCNJ-like_rpt2"/>
    <property type="match status" value="1"/>
</dbReference>
<evidence type="ECO:0000256" key="2">
    <source>
        <dbReference type="RuleBase" id="RU000383"/>
    </source>
</evidence>
<dbReference type="InterPro" id="IPR004367">
    <property type="entry name" value="Cyclin_C-dom"/>
</dbReference>
<evidence type="ECO:0000259" key="5">
    <source>
        <dbReference type="SMART" id="SM01332"/>
    </source>
</evidence>
<dbReference type="Pfam" id="PF02984">
    <property type="entry name" value="Cyclin_C"/>
    <property type="match status" value="1"/>
</dbReference>
<evidence type="ECO:0000313" key="7">
    <source>
        <dbReference type="RefSeq" id="XP_070141835.1"/>
    </source>
</evidence>
<dbReference type="InterPro" id="IPR036915">
    <property type="entry name" value="Cyclin-like_sf"/>
</dbReference>
<feature type="domain" description="Cyclin-like" evidence="4">
    <location>
        <begin position="226"/>
        <end position="307"/>
    </location>
</feature>
<dbReference type="RefSeq" id="XP_070141835.1">
    <property type="nucleotide sequence ID" value="XM_070285734.1"/>
</dbReference>
<reference evidence="7" key="1">
    <citation type="submission" date="2025-08" db="UniProtKB">
        <authorList>
            <consortium name="RefSeq"/>
        </authorList>
    </citation>
    <scope>IDENTIFICATION</scope>
    <source>
        <strain evidence="7">14028-0561.14</strain>
        <tissue evidence="7">Whole fly</tissue>
    </source>
</reference>
<sequence length="428" mass="49922">MAAVPSVLFYSLIRNEFVLSHQEAMANPQAEQNIFVIKGNHENDKEYTEVERLGKTHWQSDYACDIFKSMQELEQRRRPLKYQSPQLKERQETMQLLQDVKRTFKLSRCAFHLAMYYLDRFADHFKIQSDKFALVGLSCLHIAAQIEDTDPFIPRYSEINRSIKGAYTANEYKVVERKILRFFNFEMIRPTTASFVEMFSCTFLTHTDFHDYIRMLDGYERVHYTVPYQRFGSFEQMLTKLAKQLLRLANFTLSLTSFGNVAPSLVAAACIAAVRQMNGVKRWSQYLIDLTNYTEAQVEPYSEKLTMYYYYQITQSPEQVLLPELGNELNICEHSMGPINPNWSSPDSGFEEHSTVLADITETLTAGRDLNEPLTVLKEFVVLEDGTTLEVNRYTSPYRDPEATLKRRRQEDDLESEIQPYKQPKMFG</sequence>
<evidence type="ECO:0000313" key="6">
    <source>
        <dbReference type="Proteomes" id="UP001652661"/>
    </source>
</evidence>
<feature type="region of interest" description="Disordered" evidence="3">
    <location>
        <begin position="400"/>
        <end position="428"/>
    </location>
</feature>
<feature type="compositionally biased region" description="Basic and acidic residues" evidence="3">
    <location>
        <begin position="400"/>
        <end position="411"/>
    </location>
</feature>
<evidence type="ECO:0000259" key="4">
    <source>
        <dbReference type="SMART" id="SM00385"/>
    </source>
</evidence>
<protein>
    <submittedName>
        <fullName evidence="7">Cyclin-J isoform X1</fullName>
    </submittedName>
</protein>
<dbReference type="GeneID" id="108079716"/>
<keyword evidence="6" id="KW-1185">Reference proteome</keyword>
<gene>
    <name evidence="7" type="primary">CycJ</name>
</gene>
<proteinExistence type="inferred from homology"/>
<accession>A0ABM4GGK6</accession>
<feature type="domain" description="Cyclin-like" evidence="4">
    <location>
        <begin position="95"/>
        <end position="181"/>
    </location>
</feature>
<dbReference type="PANTHER" id="PTHR10177">
    <property type="entry name" value="CYCLINS"/>
    <property type="match status" value="1"/>
</dbReference>
<keyword evidence="1 2" id="KW-0195">Cyclin</keyword>
<evidence type="ECO:0000256" key="3">
    <source>
        <dbReference type="SAM" id="MobiDB-lite"/>
    </source>
</evidence>
<dbReference type="SMART" id="SM01332">
    <property type="entry name" value="Cyclin_C"/>
    <property type="match status" value="1"/>
</dbReference>
<dbReference type="Pfam" id="PF00134">
    <property type="entry name" value="Cyclin_N"/>
    <property type="match status" value="1"/>
</dbReference>
<dbReference type="SUPFAM" id="SSF47954">
    <property type="entry name" value="Cyclin-like"/>
    <property type="match status" value="2"/>
</dbReference>
<name>A0ABM4GGK6_DROKI</name>
<dbReference type="InterPro" id="IPR039361">
    <property type="entry name" value="Cyclin"/>
</dbReference>
<comment type="similarity">
    <text evidence="2">Belongs to the cyclin family.</text>
</comment>
<dbReference type="Proteomes" id="UP001652661">
    <property type="component" value="Chromosome 3L"/>
</dbReference>